<keyword evidence="4" id="KW-0804">Transcription</keyword>
<dbReference type="InterPro" id="IPR005119">
    <property type="entry name" value="LysR_subst-bd"/>
</dbReference>
<organism evidence="6 7">
    <name type="scientific">Raoultella lignicola</name>
    <dbReference type="NCBI Taxonomy" id="3040939"/>
    <lineage>
        <taxon>Bacteria</taxon>
        <taxon>Pseudomonadati</taxon>
        <taxon>Pseudomonadota</taxon>
        <taxon>Gammaproteobacteria</taxon>
        <taxon>Enterobacterales</taxon>
        <taxon>Enterobacteriaceae</taxon>
        <taxon>Klebsiella/Raoultella group</taxon>
        <taxon>Raoultella</taxon>
    </lineage>
</organism>
<name>A0ABU9FCV1_9ENTR</name>
<keyword evidence="2" id="KW-0805">Transcription regulation</keyword>
<dbReference type="EMBL" id="JARXNK020000106">
    <property type="protein sequence ID" value="MEL0554251.1"/>
    <property type="molecule type" value="Genomic_DNA"/>
</dbReference>
<evidence type="ECO:0000313" key="7">
    <source>
        <dbReference type="Proteomes" id="UP001312893"/>
    </source>
</evidence>
<evidence type="ECO:0000256" key="1">
    <source>
        <dbReference type="ARBA" id="ARBA00009437"/>
    </source>
</evidence>
<dbReference type="Gene3D" id="3.40.190.10">
    <property type="entry name" value="Periplasmic binding protein-like II"/>
    <property type="match status" value="2"/>
</dbReference>
<evidence type="ECO:0000256" key="4">
    <source>
        <dbReference type="ARBA" id="ARBA00023163"/>
    </source>
</evidence>
<dbReference type="PANTHER" id="PTHR30346">
    <property type="entry name" value="TRANSCRIPTIONAL DUAL REGULATOR HCAR-RELATED"/>
    <property type="match status" value="1"/>
</dbReference>
<dbReference type="RefSeq" id="WP_331851564.1">
    <property type="nucleotide sequence ID" value="NZ_JARXNK020000106.1"/>
</dbReference>
<protein>
    <submittedName>
        <fullName evidence="6">LysR substrate-binding domain-containing protein</fullName>
    </submittedName>
</protein>
<feature type="domain" description="LysR substrate-binding" evidence="5">
    <location>
        <begin position="5"/>
        <end position="212"/>
    </location>
</feature>
<gene>
    <name evidence="6" type="ORF">QFI96_021435</name>
</gene>
<keyword evidence="3" id="KW-0238">DNA-binding</keyword>
<evidence type="ECO:0000256" key="2">
    <source>
        <dbReference type="ARBA" id="ARBA00023015"/>
    </source>
</evidence>
<evidence type="ECO:0000256" key="3">
    <source>
        <dbReference type="ARBA" id="ARBA00023125"/>
    </source>
</evidence>
<reference evidence="6 7" key="1">
    <citation type="submission" date="2024-04" db="EMBL/GenBank/DDBJ databases">
        <title>Two novel Raoultella species associated with bleeding cankers of broadleaf hosts, Raoultella scottia sp. nov. and Raoultella lignicola sp. nov.</title>
        <authorList>
            <person name="Brady C.L."/>
        </authorList>
    </citation>
    <scope>NUCLEOTIDE SEQUENCE [LARGE SCALE GENOMIC DNA]</scope>
    <source>
        <strain evidence="6 7">TW_WC1a.1</strain>
    </source>
</reference>
<keyword evidence="7" id="KW-1185">Reference proteome</keyword>
<sequence length="221" mass="24507">MLASRGEKGVLKIGFTSSSVFNTVVTRSIKQFKSQFADVTLQLEEAHTAELINMIQNGSIDLAFVRTDHLDNEQAEMHLLMREPLSIVLPDNHPLIQKNKITLAQLVNEELIVCPRDYSAQLYDTIISLFDNSGYTPQIKQMAPQLSSIISLVGAGLGISIIPASMKVMSHTASGVVFCDFDNEGAYVPLTLISRSHERSPAAKNFINNAIETLENYPFFY</sequence>
<dbReference type="PANTHER" id="PTHR30346:SF30">
    <property type="entry name" value="SMALL NEUTRAL PROTEASE REGULATORY PROTEIN"/>
    <property type="match status" value="1"/>
</dbReference>
<dbReference type="SUPFAM" id="SSF53850">
    <property type="entry name" value="Periplasmic binding protein-like II"/>
    <property type="match status" value="1"/>
</dbReference>
<proteinExistence type="inferred from homology"/>
<evidence type="ECO:0000259" key="5">
    <source>
        <dbReference type="Pfam" id="PF03466"/>
    </source>
</evidence>
<accession>A0ABU9FCV1</accession>
<comment type="caution">
    <text evidence="6">The sequence shown here is derived from an EMBL/GenBank/DDBJ whole genome shotgun (WGS) entry which is preliminary data.</text>
</comment>
<dbReference type="Proteomes" id="UP001312893">
    <property type="component" value="Unassembled WGS sequence"/>
</dbReference>
<comment type="similarity">
    <text evidence="1">Belongs to the LysR transcriptional regulatory family.</text>
</comment>
<evidence type="ECO:0000313" key="6">
    <source>
        <dbReference type="EMBL" id="MEL0554251.1"/>
    </source>
</evidence>
<dbReference type="Pfam" id="PF03466">
    <property type="entry name" value="LysR_substrate"/>
    <property type="match status" value="1"/>
</dbReference>